<gene>
    <name evidence="5" type="ORF">M123_1249</name>
</gene>
<dbReference type="PATRIC" id="fig|1339314.3.peg.1472"/>
<dbReference type="InterPro" id="IPR036597">
    <property type="entry name" value="Fido-like_dom_sf"/>
</dbReference>
<sequence>MKEIDKKLIDTINRYTASGINQQVDYEKFYLYSLITHSTAIEGSTITEVENQLLFDEGIAAKGRSLNEQMMNVDLKNAYLYGFEWAKTGQPYTVELLCELSAKVMRRTGSEYSTMGGSFDSSKGELRRCNVSAGIGGKSYLAFQKVPKATSDFCDWLNGGLASVDKNDMAACYRLSFEAHFRLVTIHPWVDGNGRTTRLLMNTVQRQLGLIPSIVTKDAKGEYIQALIDSREQEDSTIVQNVMLTQHTTNLENRILQYQQSMNDTVKEESDTVNDTATPKDTTTRLIAAIKEHPEYTYDEYAKLLNIGRATVARHIKKLNGTVIQRIGSDKDGYWEFIK</sequence>
<dbReference type="GO" id="GO:0003677">
    <property type="term" value="F:DNA binding"/>
    <property type="evidence" value="ECO:0007669"/>
    <property type="project" value="UniProtKB-KW"/>
</dbReference>
<dbReference type="AlphaFoldDB" id="A0A016EB23"/>
<feature type="active site" evidence="1">
    <location>
        <position position="187"/>
    </location>
</feature>
<dbReference type="PANTHER" id="PTHR13504:SF38">
    <property type="entry name" value="FIDO DOMAIN-CONTAINING PROTEIN"/>
    <property type="match status" value="1"/>
</dbReference>
<feature type="domain" description="Fido" evidence="4">
    <location>
        <begin position="92"/>
        <end position="245"/>
    </location>
</feature>
<evidence type="ECO:0000259" key="4">
    <source>
        <dbReference type="PROSITE" id="PS51459"/>
    </source>
</evidence>
<dbReference type="PANTHER" id="PTHR13504">
    <property type="entry name" value="FIDO DOMAIN-CONTAINING PROTEIN DDB_G0283145"/>
    <property type="match status" value="1"/>
</dbReference>
<proteinExistence type="predicted"/>
<dbReference type="InterPro" id="IPR003812">
    <property type="entry name" value="Fido"/>
</dbReference>
<accession>A0A016EB23</accession>
<dbReference type="RefSeq" id="WP_032597875.1">
    <property type="nucleotide sequence ID" value="NZ_JGDS01000041.1"/>
</dbReference>
<dbReference type="Pfam" id="PF13412">
    <property type="entry name" value="HTH_24"/>
    <property type="match status" value="1"/>
</dbReference>
<dbReference type="EMBL" id="JGDS01000041">
    <property type="protein sequence ID" value="EXZ74296.1"/>
    <property type="molecule type" value="Genomic_DNA"/>
</dbReference>
<protein>
    <submittedName>
        <fullName evidence="5">Winged helix-turn-helix DNA-binding family protein</fullName>
    </submittedName>
</protein>
<reference evidence="5 6" key="1">
    <citation type="submission" date="2014-02" db="EMBL/GenBank/DDBJ databases">
        <authorList>
            <person name="Sears C."/>
            <person name="Carroll K."/>
            <person name="Sack B.R."/>
            <person name="Qadri F."/>
            <person name="Myers L.L."/>
            <person name="Chung G.-T."/>
            <person name="Escheverria P."/>
            <person name="Fraser C.M."/>
            <person name="Sadzewicz L."/>
            <person name="Shefchek K.A."/>
            <person name="Tallon L."/>
            <person name="Das S.P."/>
            <person name="Daugherty S."/>
            <person name="Mongodin E.F."/>
        </authorList>
    </citation>
    <scope>NUCLEOTIDE SEQUENCE [LARGE SCALE GENOMIC DNA]</scope>
    <source>
        <strain evidence="5 6">3976T8</strain>
    </source>
</reference>
<keyword evidence="5" id="KW-0238">DNA-binding</keyword>
<organism evidence="5 6">
    <name type="scientific">Bacteroides fragilis str. 3976T8</name>
    <dbReference type="NCBI Taxonomy" id="1339314"/>
    <lineage>
        <taxon>Bacteria</taxon>
        <taxon>Pseudomonadati</taxon>
        <taxon>Bacteroidota</taxon>
        <taxon>Bacteroidia</taxon>
        <taxon>Bacteroidales</taxon>
        <taxon>Bacteroidaceae</taxon>
        <taxon>Bacteroides</taxon>
    </lineage>
</organism>
<keyword evidence="2" id="KW-0547">Nucleotide-binding</keyword>
<dbReference type="PROSITE" id="PS51459">
    <property type="entry name" value="FIDO"/>
    <property type="match status" value="1"/>
</dbReference>
<feature type="binding site" evidence="2">
    <location>
        <begin position="191"/>
        <end position="198"/>
    </location>
    <ligand>
        <name>ATP</name>
        <dbReference type="ChEBI" id="CHEBI:30616"/>
    </ligand>
</feature>
<dbReference type="GO" id="GO:0005524">
    <property type="term" value="F:ATP binding"/>
    <property type="evidence" value="ECO:0007669"/>
    <property type="project" value="UniProtKB-KW"/>
</dbReference>
<feature type="site" description="Important for autoinhibition of adenylyltransferase activity" evidence="3">
    <location>
        <position position="42"/>
    </location>
</feature>
<evidence type="ECO:0000256" key="1">
    <source>
        <dbReference type="PIRSR" id="PIRSR640198-1"/>
    </source>
</evidence>
<dbReference type="SUPFAM" id="SSF140931">
    <property type="entry name" value="Fic-like"/>
    <property type="match status" value="1"/>
</dbReference>
<dbReference type="InterPro" id="IPR040198">
    <property type="entry name" value="Fido_containing"/>
</dbReference>
<comment type="caution">
    <text evidence="5">The sequence shown here is derived from an EMBL/GenBank/DDBJ whole genome shotgun (WGS) entry which is preliminary data.</text>
</comment>
<evidence type="ECO:0000313" key="6">
    <source>
        <dbReference type="Proteomes" id="UP000020938"/>
    </source>
</evidence>
<name>A0A016EB23_BACFG</name>
<dbReference type="Pfam" id="PF02661">
    <property type="entry name" value="Fic"/>
    <property type="match status" value="1"/>
</dbReference>
<evidence type="ECO:0000256" key="2">
    <source>
        <dbReference type="PIRSR" id="PIRSR640198-2"/>
    </source>
</evidence>
<dbReference type="Proteomes" id="UP000020938">
    <property type="component" value="Unassembled WGS sequence"/>
</dbReference>
<keyword evidence="2" id="KW-0067">ATP-binding</keyword>
<dbReference type="Gene3D" id="1.10.3290.10">
    <property type="entry name" value="Fido-like domain"/>
    <property type="match status" value="1"/>
</dbReference>
<evidence type="ECO:0000256" key="3">
    <source>
        <dbReference type="PIRSR" id="PIRSR640198-3"/>
    </source>
</evidence>
<evidence type="ECO:0000313" key="5">
    <source>
        <dbReference type="EMBL" id="EXZ74296.1"/>
    </source>
</evidence>